<feature type="binding site" evidence="5">
    <location>
        <position position="37"/>
    </location>
    <ligand>
        <name>ATP</name>
        <dbReference type="ChEBI" id="CHEBI:30616"/>
    </ligand>
</feature>
<dbReference type="InterPro" id="IPR008271">
    <property type="entry name" value="Ser/Thr_kinase_AS"/>
</dbReference>
<evidence type="ECO:0000259" key="6">
    <source>
        <dbReference type="PROSITE" id="PS50011"/>
    </source>
</evidence>
<evidence type="ECO:0000313" key="9">
    <source>
        <dbReference type="Proteomes" id="UP000012960"/>
    </source>
</evidence>
<dbReference type="Pfam" id="PF00069">
    <property type="entry name" value="Pkinase"/>
    <property type="match status" value="1"/>
</dbReference>
<dbReference type="GO" id="GO:0004672">
    <property type="term" value="F:protein kinase activity"/>
    <property type="evidence" value="ECO:0000318"/>
    <property type="project" value="GO_Central"/>
</dbReference>
<dbReference type="InParanoid" id="A0A804K9D6"/>
<evidence type="ECO:0000256" key="1">
    <source>
        <dbReference type="ARBA" id="ARBA00022679"/>
    </source>
</evidence>
<dbReference type="AlphaFoldDB" id="A0A804K9D6"/>
<evidence type="ECO:0000256" key="3">
    <source>
        <dbReference type="ARBA" id="ARBA00022777"/>
    </source>
</evidence>
<dbReference type="Proteomes" id="UP000012960">
    <property type="component" value="Unplaced"/>
</dbReference>
<keyword evidence="1" id="KW-0808">Transferase</keyword>
<dbReference type="Gramene" id="Ma08_t21950.1">
    <property type="protein sequence ID" value="Ma08_p21950.1"/>
    <property type="gene ID" value="Ma08_g21950"/>
</dbReference>
<gene>
    <name evidence="7" type="ORF">GSMUA_82740.1</name>
</gene>
<evidence type="ECO:0000313" key="7">
    <source>
        <dbReference type="EMBL" id="CAG1832354.1"/>
    </source>
</evidence>
<dbReference type="CDD" id="cd06606">
    <property type="entry name" value="STKc_MAPKKK"/>
    <property type="match status" value="1"/>
</dbReference>
<evidence type="ECO:0000256" key="5">
    <source>
        <dbReference type="PROSITE-ProRule" id="PRU10141"/>
    </source>
</evidence>
<dbReference type="InterPro" id="IPR000719">
    <property type="entry name" value="Prot_kinase_dom"/>
</dbReference>
<dbReference type="Gene3D" id="1.10.510.10">
    <property type="entry name" value="Transferase(Phosphotransferase) domain 1"/>
    <property type="match status" value="1"/>
</dbReference>
<dbReference type="OrthoDB" id="275301at2759"/>
<dbReference type="PROSITE" id="PS00108">
    <property type="entry name" value="PROTEIN_KINASE_ST"/>
    <property type="match status" value="1"/>
</dbReference>
<keyword evidence="3" id="KW-0418">Kinase</keyword>
<reference evidence="8" key="2">
    <citation type="submission" date="2021-05" db="UniProtKB">
        <authorList>
            <consortium name="EnsemblPlants"/>
        </authorList>
    </citation>
    <scope>IDENTIFICATION</scope>
    <source>
        <strain evidence="8">subsp. malaccensis</strain>
    </source>
</reference>
<evidence type="ECO:0000313" key="8">
    <source>
        <dbReference type="EnsemblPlants" id="Ma08_p21950.1"/>
    </source>
</evidence>
<keyword evidence="9" id="KW-1185">Reference proteome</keyword>
<dbReference type="SUPFAM" id="SSF56112">
    <property type="entry name" value="Protein kinase-like (PK-like)"/>
    <property type="match status" value="1"/>
</dbReference>
<evidence type="ECO:0000256" key="2">
    <source>
        <dbReference type="ARBA" id="ARBA00022741"/>
    </source>
</evidence>
<keyword evidence="2 5" id="KW-0547">Nucleotide-binding</keyword>
<feature type="domain" description="Protein kinase" evidence="6">
    <location>
        <begin position="8"/>
        <end position="274"/>
    </location>
</feature>
<proteinExistence type="predicted"/>
<dbReference type="InterPro" id="IPR011009">
    <property type="entry name" value="Kinase-like_dom_sf"/>
</dbReference>
<dbReference type="InterPro" id="IPR017441">
    <property type="entry name" value="Protein_kinase_ATP_BS"/>
</dbReference>
<organism evidence="8 9">
    <name type="scientific">Musa acuminata subsp. malaccensis</name>
    <name type="common">Wild banana</name>
    <name type="synonym">Musa malaccensis</name>
    <dbReference type="NCBI Taxonomy" id="214687"/>
    <lineage>
        <taxon>Eukaryota</taxon>
        <taxon>Viridiplantae</taxon>
        <taxon>Streptophyta</taxon>
        <taxon>Embryophyta</taxon>
        <taxon>Tracheophyta</taxon>
        <taxon>Spermatophyta</taxon>
        <taxon>Magnoliopsida</taxon>
        <taxon>Liliopsida</taxon>
        <taxon>Zingiberales</taxon>
        <taxon>Musaceae</taxon>
        <taxon>Musa</taxon>
    </lineage>
</organism>
<sequence length="517" mass="56881">MEPSGRNWVRGRPIGSGSFATVSLALDRSQGEVFAVKSVALNGANLAAILSLSNEIRILSSVRSPYVVQYLGDDVSREARSGACRNLHMEYLPGGSVADLAAERRRKGCPVDDADVRSYTRCVTRALRYLHDVAGVVHCDVKGRNVLLGGAAGVAKLADFGAAVRISGGDERSWVRGTPLWMAPEVARGERPRPESDVWSLGCTVIEMATGAQPWPDWRLKDAAEAMFRIGYGDELPEFPPLLLEVARDFLDKCLRRDASERWTAEQLLQHPFLAEAEIPMEETPRGVLEWANLEFHDGADDGEGCSVSYSDLSDSTELVASGRKRVGELASCGGVLAWESDDWEEVRRVEELNLQGDKAEEERGTFWECPDCTSLGSADKHGGVSEEQGDDLPSVMRCSVSSPTASCPCSFCKGRLVCHHVNGLIRVLFFGCCCLLSQQWIKFHGLPCYINSNKNLTWDLLHSTVICITCVSHSSRHKSTTESMVTSHQMLCCTFFSCAYILIQHDVSLCLWPWLA</sequence>
<dbReference type="SMART" id="SM00220">
    <property type="entry name" value="S_TKc"/>
    <property type="match status" value="1"/>
</dbReference>
<dbReference type="GO" id="GO:0005524">
    <property type="term" value="F:ATP binding"/>
    <property type="evidence" value="ECO:0007669"/>
    <property type="project" value="UniProtKB-UniRule"/>
</dbReference>
<keyword evidence="4 5" id="KW-0067">ATP-binding</keyword>
<evidence type="ECO:0000256" key="4">
    <source>
        <dbReference type="ARBA" id="ARBA00022840"/>
    </source>
</evidence>
<accession>A0A804K9D6</accession>
<dbReference type="EMBL" id="HG996472">
    <property type="protein sequence ID" value="CAG1832354.1"/>
    <property type="molecule type" value="Genomic_DNA"/>
</dbReference>
<dbReference type="FunCoup" id="A0A804K9D6">
    <property type="interactions" value="456"/>
</dbReference>
<dbReference type="PROSITE" id="PS50011">
    <property type="entry name" value="PROTEIN_KINASE_DOM"/>
    <property type="match status" value="1"/>
</dbReference>
<dbReference type="PANTHER" id="PTHR48011:SF7">
    <property type="entry name" value="F10K1.14 PROTEIN"/>
    <property type="match status" value="1"/>
</dbReference>
<dbReference type="InterPro" id="IPR052751">
    <property type="entry name" value="Plant_MAPKKK"/>
</dbReference>
<dbReference type="PANTHER" id="PTHR48011">
    <property type="entry name" value="CCR4-NOT TRANSCRIPTIONAL COMPLEX SUBUNIT CAF120-RELATED"/>
    <property type="match status" value="1"/>
</dbReference>
<reference evidence="7" key="1">
    <citation type="submission" date="2021-03" db="EMBL/GenBank/DDBJ databases">
        <authorList>
            <consortium name="Genoscope - CEA"/>
            <person name="William W."/>
        </authorList>
    </citation>
    <scope>NUCLEOTIDE SEQUENCE</scope>
    <source>
        <strain evidence="7">Doubled-haploid Pahang</strain>
    </source>
</reference>
<name>A0A804K9D6_MUSAM</name>
<protein>
    <submittedName>
        <fullName evidence="7">(wild Malaysian banana) hypothetical protein</fullName>
    </submittedName>
</protein>
<dbReference type="PROSITE" id="PS00107">
    <property type="entry name" value="PROTEIN_KINASE_ATP"/>
    <property type="match status" value="1"/>
</dbReference>
<dbReference type="GO" id="GO:0007165">
    <property type="term" value="P:signal transduction"/>
    <property type="evidence" value="ECO:0000318"/>
    <property type="project" value="GO_Central"/>
</dbReference>
<dbReference type="EnsemblPlants" id="Ma08_t21950.1">
    <property type="protein sequence ID" value="Ma08_p21950.1"/>
    <property type="gene ID" value="Ma08_g21950"/>
</dbReference>